<gene>
    <name evidence="9" type="ORF">Vau01_117240</name>
</gene>
<feature type="domain" description="Major facilitator superfamily (MFS) profile" evidence="8">
    <location>
        <begin position="12"/>
        <end position="392"/>
    </location>
</feature>
<dbReference type="EMBL" id="BOPG01000111">
    <property type="protein sequence ID" value="GIJ64208.1"/>
    <property type="molecule type" value="Genomic_DNA"/>
</dbReference>
<dbReference type="RefSeq" id="WP_204012295.1">
    <property type="nucleotide sequence ID" value="NZ_BOPG01000111.1"/>
</dbReference>
<feature type="transmembrane region" description="Helical" evidence="7">
    <location>
        <begin position="217"/>
        <end position="237"/>
    </location>
</feature>
<dbReference type="Pfam" id="PF07690">
    <property type="entry name" value="MFS_1"/>
    <property type="match status" value="1"/>
</dbReference>
<dbReference type="PROSITE" id="PS50850">
    <property type="entry name" value="MFS"/>
    <property type="match status" value="1"/>
</dbReference>
<dbReference type="InterPro" id="IPR011701">
    <property type="entry name" value="MFS"/>
</dbReference>
<evidence type="ECO:0000313" key="10">
    <source>
        <dbReference type="Proteomes" id="UP000612585"/>
    </source>
</evidence>
<feature type="transmembrane region" description="Helical" evidence="7">
    <location>
        <begin position="78"/>
        <end position="97"/>
    </location>
</feature>
<dbReference type="Proteomes" id="UP000612585">
    <property type="component" value="Unassembled WGS sequence"/>
</dbReference>
<evidence type="ECO:0000256" key="1">
    <source>
        <dbReference type="ARBA" id="ARBA00004651"/>
    </source>
</evidence>
<name>A0A8J3ZMC4_9ACTN</name>
<dbReference type="GO" id="GO:0042128">
    <property type="term" value="P:nitrate assimilation"/>
    <property type="evidence" value="ECO:0007669"/>
    <property type="project" value="UniProtKB-KW"/>
</dbReference>
<organism evidence="9 10">
    <name type="scientific">Virgisporangium aurantiacum</name>
    <dbReference type="NCBI Taxonomy" id="175570"/>
    <lineage>
        <taxon>Bacteria</taxon>
        <taxon>Bacillati</taxon>
        <taxon>Actinomycetota</taxon>
        <taxon>Actinomycetes</taxon>
        <taxon>Micromonosporales</taxon>
        <taxon>Micromonosporaceae</taxon>
        <taxon>Virgisporangium</taxon>
    </lineage>
</organism>
<evidence type="ECO:0000256" key="7">
    <source>
        <dbReference type="SAM" id="Phobius"/>
    </source>
</evidence>
<evidence type="ECO:0000259" key="8">
    <source>
        <dbReference type="PROSITE" id="PS50850"/>
    </source>
</evidence>
<protein>
    <submittedName>
        <fullName evidence="9">MFS transporter</fullName>
    </submittedName>
</protein>
<feature type="transmembrane region" description="Helical" evidence="7">
    <location>
        <begin position="45"/>
        <end position="66"/>
    </location>
</feature>
<feature type="transmembrane region" description="Helical" evidence="7">
    <location>
        <begin position="103"/>
        <end position="124"/>
    </location>
</feature>
<comment type="caution">
    <text evidence="9">The sequence shown here is derived from an EMBL/GenBank/DDBJ whole genome shotgun (WGS) entry which is preliminary data.</text>
</comment>
<comment type="similarity">
    <text evidence="2">Belongs to the major facilitator superfamily. Nitrate/nitrite porter (TC 2.A.1.8) family.</text>
</comment>
<dbReference type="AlphaFoldDB" id="A0A8J3ZMC4"/>
<feature type="transmembrane region" description="Helical" evidence="7">
    <location>
        <begin position="249"/>
        <end position="266"/>
    </location>
</feature>
<feature type="transmembrane region" description="Helical" evidence="7">
    <location>
        <begin position="301"/>
        <end position="325"/>
    </location>
</feature>
<proteinExistence type="inferred from homology"/>
<evidence type="ECO:0000256" key="4">
    <source>
        <dbReference type="ARBA" id="ARBA00022989"/>
    </source>
</evidence>
<dbReference type="Gene3D" id="1.20.1250.20">
    <property type="entry name" value="MFS general substrate transporter like domains"/>
    <property type="match status" value="2"/>
</dbReference>
<feature type="transmembrane region" description="Helical" evidence="7">
    <location>
        <begin position="278"/>
        <end position="295"/>
    </location>
</feature>
<accession>A0A8J3ZMC4</accession>
<dbReference type="SUPFAM" id="SSF103473">
    <property type="entry name" value="MFS general substrate transporter"/>
    <property type="match status" value="1"/>
</dbReference>
<feature type="transmembrane region" description="Helical" evidence="7">
    <location>
        <begin position="337"/>
        <end position="360"/>
    </location>
</feature>
<dbReference type="PANTHER" id="PTHR23515">
    <property type="entry name" value="HIGH-AFFINITY NITRATE TRANSPORTER 2.3"/>
    <property type="match status" value="1"/>
</dbReference>
<keyword evidence="6 7" id="KW-0472">Membrane</keyword>
<reference evidence="9" key="1">
    <citation type="submission" date="2021-01" db="EMBL/GenBank/DDBJ databases">
        <title>Whole genome shotgun sequence of Virgisporangium aurantiacum NBRC 16421.</title>
        <authorList>
            <person name="Komaki H."/>
            <person name="Tamura T."/>
        </authorList>
    </citation>
    <scope>NUCLEOTIDE SEQUENCE</scope>
    <source>
        <strain evidence="9">NBRC 16421</strain>
    </source>
</reference>
<evidence type="ECO:0000256" key="2">
    <source>
        <dbReference type="ARBA" id="ARBA00008432"/>
    </source>
</evidence>
<evidence type="ECO:0000256" key="6">
    <source>
        <dbReference type="ARBA" id="ARBA00023136"/>
    </source>
</evidence>
<keyword evidence="5" id="KW-0534">Nitrate assimilation</keyword>
<dbReference type="GO" id="GO:0005886">
    <property type="term" value="C:plasma membrane"/>
    <property type="evidence" value="ECO:0007669"/>
    <property type="project" value="UniProtKB-SubCell"/>
</dbReference>
<feature type="transmembrane region" description="Helical" evidence="7">
    <location>
        <begin position="136"/>
        <end position="156"/>
    </location>
</feature>
<keyword evidence="4 7" id="KW-1133">Transmembrane helix</keyword>
<sequence>MRAPTGRHGPSILAIATVGYLISAWAWALLAPLAPLLRGLLGLTAIQQAMVVSVPVVVGALGRVPVGALTDRLGSRFAFLLVTAVTIGALLFLATVVDRSAAGLLFGAALLGVAGTNFAVGVPFVSAGFAGGRRGLALGVLGTGLVGGAVGGLTTVRLVEAYGIAAPFVAPVLALGLFAVLVVVKVRDPPREPSPVQKSGGRLATALRLPITRRATLWNAVSSALYVTFSAYLPVYLTNVYNLALSRTGYAMAGFVILVVLMRPVGGWLSDRFSPRRPLVAALAVLVGATGMQAFTPPLPLVATVVLPALAVALGIASGAVLAQVAAVTPPEIIGRVGGVVTGVAGLAGFAAPLLMAYSLGRYGGYTSALCLLAAVAAVAVRTAITGTRQPAA</sequence>
<dbReference type="GO" id="GO:0015112">
    <property type="term" value="F:nitrate transmembrane transporter activity"/>
    <property type="evidence" value="ECO:0007669"/>
    <property type="project" value="InterPro"/>
</dbReference>
<keyword evidence="10" id="KW-1185">Reference proteome</keyword>
<comment type="subcellular location">
    <subcellularLocation>
        <location evidence="1">Cell membrane</location>
        <topology evidence="1">Multi-pass membrane protein</topology>
    </subcellularLocation>
</comment>
<evidence type="ECO:0000313" key="9">
    <source>
        <dbReference type="EMBL" id="GIJ64208.1"/>
    </source>
</evidence>
<evidence type="ECO:0000256" key="3">
    <source>
        <dbReference type="ARBA" id="ARBA00022692"/>
    </source>
</evidence>
<evidence type="ECO:0000256" key="5">
    <source>
        <dbReference type="ARBA" id="ARBA00023063"/>
    </source>
</evidence>
<dbReference type="InterPro" id="IPR036259">
    <property type="entry name" value="MFS_trans_sf"/>
</dbReference>
<dbReference type="InterPro" id="IPR044772">
    <property type="entry name" value="NO3_transporter"/>
</dbReference>
<feature type="transmembrane region" description="Helical" evidence="7">
    <location>
        <begin position="12"/>
        <end position="33"/>
    </location>
</feature>
<dbReference type="InterPro" id="IPR020846">
    <property type="entry name" value="MFS_dom"/>
</dbReference>
<keyword evidence="3 7" id="KW-0812">Transmembrane</keyword>
<feature type="transmembrane region" description="Helical" evidence="7">
    <location>
        <begin position="162"/>
        <end position="184"/>
    </location>
</feature>
<feature type="transmembrane region" description="Helical" evidence="7">
    <location>
        <begin position="366"/>
        <end position="385"/>
    </location>
</feature>